<name>A0A1G8P437_9RHOB</name>
<organism evidence="3 4">
    <name type="scientific">Lutimaribacter saemankumensis</name>
    <dbReference type="NCBI Taxonomy" id="490829"/>
    <lineage>
        <taxon>Bacteria</taxon>
        <taxon>Pseudomonadati</taxon>
        <taxon>Pseudomonadota</taxon>
        <taxon>Alphaproteobacteria</taxon>
        <taxon>Rhodobacterales</taxon>
        <taxon>Roseobacteraceae</taxon>
        <taxon>Lutimaribacter</taxon>
    </lineage>
</organism>
<keyword evidence="1" id="KW-0560">Oxidoreductase</keyword>
<dbReference type="Proteomes" id="UP000199340">
    <property type="component" value="Unassembled WGS sequence"/>
</dbReference>
<dbReference type="Gene3D" id="3.90.180.10">
    <property type="entry name" value="Medium-chain alcohol dehydrogenases, catalytic domain"/>
    <property type="match status" value="1"/>
</dbReference>
<evidence type="ECO:0000313" key="4">
    <source>
        <dbReference type="Proteomes" id="UP000199340"/>
    </source>
</evidence>
<dbReference type="Pfam" id="PF16884">
    <property type="entry name" value="ADH_N_2"/>
    <property type="match status" value="1"/>
</dbReference>
<gene>
    <name evidence="3" type="ORF">SAMN05421850_10665</name>
</gene>
<reference evidence="3 4" key="1">
    <citation type="submission" date="2016-10" db="EMBL/GenBank/DDBJ databases">
        <authorList>
            <person name="de Groot N.N."/>
        </authorList>
    </citation>
    <scope>NUCLEOTIDE SEQUENCE [LARGE SCALE GENOMIC DNA]</scope>
    <source>
        <strain evidence="3 4">DSM 28010</strain>
    </source>
</reference>
<dbReference type="EMBL" id="FNEB01000006">
    <property type="protein sequence ID" value="SDI87046.1"/>
    <property type="molecule type" value="Genomic_DNA"/>
</dbReference>
<dbReference type="InterPro" id="IPR011032">
    <property type="entry name" value="GroES-like_sf"/>
</dbReference>
<dbReference type="SUPFAM" id="SSF51735">
    <property type="entry name" value="NAD(P)-binding Rossmann-fold domains"/>
    <property type="match status" value="1"/>
</dbReference>
<feature type="domain" description="Enoyl reductase (ER)" evidence="2">
    <location>
        <begin position="18"/>
        <end position="343"/>
    </location>
</feature>
<dbReference type="CDD" id="cd05288">
    <property type="entry name" value="PGDH"/>
    <property type="match status" value="1"/>
</dbReference>
<dbReference type="SMART" id="SM00829">
    <property type="entry name" value="PKS_ER"/>
    <property type="match status" value="1"/>
</dbReference>
<evidence type="ECO:0000313" key="3">
    <source>
        <dbReference type="EMBL" id="SDI87046.1"/>
    </source>
</evidence>
<dbReference type="GO" id="GO:0016628">
    <property type="term" value="F:oxidoreductase activity, acting on the CH-CH group of donors, NAD or NADP as acceptor"/>
    <property type="evidence" value="ECO:0007669"/>
    <property type="project" value="InterPro"/>
</dbReference>
<evidence type="ECO:0000259" key="2">
    <source>
        <dbReference type="SMART" id="SM00829"/>
    </source>
</evidence>
<dbReference type="InterPro" id="IPR013149">
    <property type="entry name" value="ADH-like_C"/>
</dbReference>
<dbReference type="PANTHER" id="PTHR43205">
    <property type="entry name" value="PROSTAGLANDIN REDUCTASE"/>
    <property type="match status" value="1"/>
</dbReference>
<dbReference type="AlphaFoldDB" id="A0A1G8P437"/>
<evidence type="ECO:0000256" key="1">
    <source>
        <dbReference type="ARBA" id="ARBA00023002"/>
    </source>
</evidence>
<dbReference type="SUPFAM" id="SSF50129">
    <property type="entry name" value="GroES-like"/>
    <property type="match status" value="2"/>
</dbReference>
<dbReference type="RefSeq" id="WP_090029152.1">
    <property type="nucleotide sequence ID" value="NZ_FNEB01000006.1"/>
</dbReference>
<dbReference type="InterPro" id="IPR045010">
    <property type="entry name" value="MDR_fam"/>
</dbReference>
<dbReference type="Gene3D" id="3.40.50.720">
    <property type="entry name" value="NAD(P)-binding Rossmann-like Domain"/>
    <property type="match status" value="1"/>
</dbReference>
<proteinExistence type="predicted"/>
<dbReference type="OrthoDB" id="9805663at2"/>
<protein>
    <recommendedName>
        <fullName evidence="2">Enoyl reductase (ER) domain-containing protein</fullName>
    </recommendedName>
</protein>
<accession>A0A1G8P437</accession>
<dbReference type="Pfam" id="PF00107">
    <property type="entry name" value="ADH_zinc_N"/>
    <property type="match status" value="1"/>
</dbReference>
<sequence length="346" mass="36983">MTETMKRIVLARRPTGAPVDEDFRLEEGPLPTPGDGEVLVRVHYMSLDPYMRGRMDDAKSYATPVPVDGTMEGGAVGEVIASNHPQFAPGDYAFGMFGWATHGVQPGNMIRKLDPSHGPITTALGVLGMPGFTGWFGLTEYGQPKQGETVVVAAATGPVGSMVGQIAKARGCRVVGVAGGPEKCAMAVDTFGFDECLDHRAYADGKEMRAALAEACPKGVDIYFENVAGKVLEGVLPLLNVGGRVPVCGMISWYNAGALGGNAGGEKDQLPKLWRTILVNRLHVHGFIISDHWNRYPEFLKEVGPMVGSGQVKFVEDIAEGLENAPRAFMGMLQGKNKGKQIVKVI</sequence>
<dbReference type="InterPro" id="IPR041694">
    <property type="entry name" value="ADH_N_2"/>
</dbReference>
<dbReference type="InterPro" id="IPR036291">
    <property type="entry name" value="NAD(P)-bd_dom_sf"/>
</dbReference>
<dbReference type="FunFam" id="3.40.50.720:FF:000121">
    <property type="entry name" value="Prostaglandin reductase 2"/>
    <property type="match status" value="1"/>
</dbReference>
<dbReference type="InterPro" id="IPR020843">
    <property type="entry name" value="ER"/>
</dbReference>
<keyword evidence="4" id="KW-1185">Reference proteome</keyword>
<dbReference type="STRING" id="490829.SAMN05421850_10665"/>
<dbReference type="PANTHER" id="PTHR43205:SF7">
    <property type="entry name" value="PROSTAGLANDIN REDUCTASE 1"/>
    <property type="match status" value="1"/>
</dbReference>